<reference evidence="2 3" key="1">
    <citation type="submission" date="2021-08" db="EMBL/GenBank/DDBJ databases">
        <title>Draft Genome Sequence of Phanerochaete sordida strain YK-624.</title>
        <authorList>
            <person name="Mori T."/>
            <person name="Dohra H."/>
            <person name="Suzuki T."/>
            <person name="Kawagishi H."/>
            <person name="Hirai H."/>
        </authorList>
    </citation>
    <scope>NUCLEOTIDE SEQUENCE [LARGE SCALE GENOMIC DNA]</scope>
    <source>
        <strain evidence="2 3">YK-624</strain>
    </source>
</reference>
<evidence type="ECO:0000313" key="2">
    <source>
        <dbReference type="EMBL" id="GJE94971.1"/>
    </source>
</evidence>
<accession>A0A9P3GHD6</accession>
<feature type="compositionally biased region" description="Basic residues" evidence="1">
    <location>
        <begin position="677"/>
        <end position="686"/>
    </location>
</feature>
<feature type="region of interest" description="Disordered" evidence="1">
    <location>
        <begin position="571"/>
        <end position="593"/>
    </location>
</feature>
<dbReference type="Proteomes" id="UP000703269">
    <property type="component" value="Unassembled WGS sequence"/>
</dbReference>
<proteinExistence type="predicted"/>
<dbReference type="EMBL" id="BPQB01000044">
    <property type="protein sequence ID" value="GJE94971.1"/>
    <property type="molecule type" value="Genomic_DNA"/>
</dbReference>
<organism evidence="2 3">
    <name type="scientific">Phanerochaete sordida</name>
    <dbReference type="NCBI Taxonomy" id="48140"/>
    <lineage>
        <taxon>Eukaryota</taxon>
        <taxon>Fungi</taxon>
        <taxon>Dikarya</taxon>
        <taxon>Basidiomycota</taxon>
        <taxon>Agaricomycotina</taxon>
        <taxon>Agaricomycetes</taxon>
        <taxon>Polyporales</taxon>
        <taxon>Phanerochaetaceae</taxon>
        <taxon>Phanerochaete</taxon>
    </lineage>
</organism>
<feature type="compositionally biased region" description="Basic and acidic residues" evidence="1">
    <location>
        <begin position="517"/>
        <end position="529"/>
    </location>
</feature>
<keyword evidence="3" id="KW-1185">Reference proteome</keyword>
<dbReference type="OrthoDB" id="3033167at2759"/>
<protein>
    <submittedName>
        <fullName evidence="2">Uncharacterized protein</fullName>
    </submittedName>
</protein>
<dbReference type="AlphaFoldDB" id="A0A9P3GHD6"/>
<feature type="compositionally biased region" description="Polar residues" evidence="1">
    <location>
        <begin position="706"/>
        <end position="725"/>
    </location>
</feature>
<feature type="region of interest" description="Disordered" evidence="1">
    <location>
        <begin position="511"/>
        <end position="558"/>
    </location>
</feature>
<feature type="region of interest" description="Disordered" evidence="1">
    <location>
        <begin position="222"/>
        <end position="299"/>
    </location>
</feature>
<sequence>MPSRLTDETRGLVSEAFGVHGFGDRRISHTLFARDRAPKRRQADNLNSRFDRMIHTVNVMHTPADREPKRRRRASSTSGSSSLAGWDAPPTPGAYTELQEPAAGKARGRVERNRRYEGMPDPELHFFGAPRVEEEEMPPWLSSTVAALQSNHPLRDLIPADNAHIPSGNATLVQELLAHHAPVEEEVFAFQPPSPQPTVFDEPVPYADPDLVEDFERGTHFPTLIRPEPLRRIPSPAPLPAHPSARAPPHLPDPLADSQHFHARRPSPPARSAHSTGASIAGADNGAHHPRYQPSFALPSPTAFEFDDSVLHSPPFSKPGPLAPSPVPAARLLVSPPVLLSPSVLDPAHPMPLPFSTPGPLAIGVINPQRVADAANGGTPAFSRAQSSLNPNPRAYRLDQPFFTTNTAARRDMLLDSPLPPSDPESLSSPLPRIQPHQPILHPRHPGHLETARIPDVFSTPGPAARIYFDSPIEDPVGSDPLGPEDYELDLDYANLDFRWEKFERGELPTILVGRQDQSRRNLREEPGKPHPSRSVVPARREPSVVTTDDEFSPEKHPRLENVAENLALAGTPTAGFDGHSQTADEDPLPQDDAPAVLDVHTPQERSAQRPAFAPAPGIYISPLRGSSSADKAGADGCVDESASSKITEATDEEHEILEFSLPRTPTKPAVDAVHTPPRRSGRQRTHSLPPIAVLPRTPSRDSIQDPETSLSQASNDTIESWSAP</sequence>
<gene>
    <name evidence="2" type="ORF">PsYK624_111480</name>
</gene>
<feature type="region of interest" description="Disordered" evidence="1">
    <location>
        <begin position="417"/>
        <end position="436"/>
    </location>
</feature>
<feature type="region of interest" description="Disordered" evidence="1">
    <location>
        <begin position="625"/>
        <end position="725"/>
    </location>
</feature>
<feature type="region of interest" description="Disordered" evidence="1">
    <location>
        <begin position="61"/>
        <end position="124"/>
    </location>
</feature>
<comment type="caution">
    <text evidence="2">The sequence shown here is derived from an EMBL/GenBank/DDBJ whole genome shotgun (WGS) entry which is preliminary data.</text>
</comment>
<evidence type="ECO:0000313" key="3">
    <source>
        <dbReference type="Proteomes" id="UP000703269"/>
    </source>
</evidence>
<name>A0A9P3GHD6_9APHY</name>
<evidence type="ECO:0000256" key="1">
    <source>
        <dbReference type="SAM" id="MobiDB-lite"/>
    </source>
</evidence>
<feature type="region of interest" description="Disordered" evidence="1">
    <location>
        <begin position="375"/>
        <end position="397"/>
    </location>
</feature>
<feature type="compositionally biased region" description="Basic and acidic residues" evidence="1">
    <location>
        <begin position="108"/>
        <end position="124"/>
    </location>
</feature>